<dbReference type="SUPFAM" id="SSF81585">
    <property type="entry name" value="PsbU/PolX domain-like"/>
    <property type="match status" value="1"/>
</dbReference>
<dbReference type="EMBL" id="JASNQZ010000006">
    <property type="protein sequence ID" value="KAL0956558.1"/>
    <property type="molecule type" value="Genomic_DNA"/>
</dbReference>
<dbReference type="InterPro" id="IPR049730">
    <property type="entry name" value="SNF2/RAD54-like_C"/>
</dbReference>
<keyword evidence="8" id="KW-1185">Reference proteome</keyword>
<evidence type="ECO:0000313" key="8">
    <source>
        <dbReference type="Proteomes" id="UP001556367"/>
    </source>
</evidence>
<dbReference type="InterPro" id="IPR001650">
    <property type="entry name" value="Helicase_C-like"/>
</dbReference>
<dbReference type="SMART" id="SM00490">
    <property type="entry name" value="HELICc"/>
    <property type="match status" value="1"/>
</dbReference>
<dbReference type="CDD" id="cd18793">
    <property type="entry name" value="SF2_C_SNF"/>
    <property type="match status" value="1"/>
</dbReference>
<feature type="domain" description="Helicase C-terminal" evidence="6">
    <location>
        <begin position="1092"/>
        <end position="1254"/>
    </location>
</feature>
<proteinExistence type="predicted"/>
<dbReference type="PROSITE" id="PS51192">
    <property type="entry name" value="HELICASE_ATP_BIND_1"/>
    <property type="match status" value="1"/>
</dbReference>
<dbReference type="InterPro" id="IPR014001">
    <property type="entry name" value="Helicase_ATP-bd"/>
</dbReference>
<feature type="region of interest" description="Disordered" evidence="4">
    <location>
        <begin position="309"/>
        <end position="394"/>
    </location>
</feature>
<reference evidence="8" key="1">
    <citation type="submission" date="2024-06" db="EMBL/GenBank/DDBJ databases">
        <title>Multi-omics analyses provide insights into the biosynthesis of the anticancer antibiotic pleurotin in Hohenbuehelia grisea.</title>
        <authorList>
            <person name="Weaver J.A."/>
            <person name="Alberti F."/>
        </authorList>
    </citation>
    <scope>NUCLEOTIDE SEQUENCE [LARGE SCALE GENOMIC DNA]</scope>
    <source>
        <strain evidence="8">T-177</strain>
    </source>
</reference>
<feature type="domain" description="Helicase ATP-binding" evidence="5">
    <location>
        <begin position="705"/>
        <end position="880"/>
    </location>
</feature>
<protein>
    <recommendedName>
        <fullName evidence="9">SNF2 family DNA-dependent ATPase</fullName>
    </recommendedName>
</protein>
<dbReference type="InterPro" id="IPR027417">
    <property type="entry name" value="P-loop_NTPase"/>
</dbReference>
<name>A0ABR3JMP3_9AGAR</name>
<dbReference type="PROSITE" id="PS51194">
    <property type="entry name" value="HELICASE_CTER"/>
    <property type="match status" value="1"/>
</dbReference>
<dbReference type="Gene3D" id="3.40.50.10810">
    <property type="entry name" value="Tandem AAA-ATPase domain"/>
    <property type="match status" value="1"/>
</dbReference>
<feature type="compositionally biased region" description="Basic and acidic residues" evidence="4">
    <location>
        <begin position="438"/>
        <end position="461"/>
    </location>
</feature>
<feature type="region of interest" description="Disordered" evidence="4">
    <location>
        <begin position="1"/>
        <end position="95"/>
    </location>
</feature>
<feature type="region of interest" description="Disordered" evidence="4">
    <location>
        <begin position="134"/>
        <end position="221"/>
    </location>
</feature>
<feature type="compositionally biased region" description="Basic and acidic residues" evidence="4">
    <location>
        <begin position="526"/>
        <end position="538"/>
    </location>
</feature>
<dbReference type="Pfam" id="PF00176">
    <property type="entry name" value="SNF2-rel_dom"/>
    <property type="match status" value="1"/>
</dbReference>
<feature type="compositionally biased region" description="Basic and acidic residues" evidence="4">
    <location>
        <begin position="11"/>
        <end position="21"/>
    </location>
</feature>
<dbReference type="Pfam" id="PF00271">
    <property type="entry name" value="Helicase_C"/>
    <property type="match status" value="1"/>
</dbReference>
<dbReference type="InterPro" id="IPR038718">
    <property type="entry name" value="SNF2-like_sf"/>
</dbReference>
<feature type="compositionally biased region" description="Basic residues" evidence="4">
    <location>
        <begin position="984"/>
        <end position="994"/>
    </location>
</feature>
<organism evidence="7 8">
    <name type="scientific">Hohenbuehelia grisea</name>
    <dbReference type="NCBI Taxonomy" id="104357"/>
    <lineage>
        <taxon>Eukaryota</taxon>
        <taxon>Fungi</taxon>
        <taxon>Dikarya</taxon>
        <taxon>Basidiomycota</taxon>
        <taxon>Agaricomycotina</taxon>
        <taxon>Agaricomycetes</taxon>
        <taxon>Agaricomycetidae</taxon>
        <taxon>Agaricales</taxon>
        <taxon>Pleurotineae</taxon>
        <taxon>Pleurotaceae</taxon>
        <taxon>Hohenbuehelia</taxon>
    </lineage>
</organism>
<keyword evidence="2" id="KW-0378">Hydrolase</keyword>
<feature type="compositionally biased region" description="Basic and acidic residues" evidence="4">
    <location>
        <begin position="309"/>
        <end position="318"/>
    </location>
</feature>
<accession>A0ABR3JMP3</accession>
<evidence type="ECO:0000259" key="6">
    <source>
        <dbReference type="PROSITE" id="PS51194"/>
    </source>
</evidence>
<keyword evidence="1" id="KW-0547">Nucleotide-binding</keyword>
<dbReference type="SMART" id="SM00487">
    <property type="entry name" value="DEXDc"/>
    <property type="match status" value="1"/>
</dbReference>
<evidence type="ECO:0000256" key="2">
    <source>
        <dbReference type="ARBA" id="ARBA00022801"/>
    </source>
</evidence>
<evidence type="ECO:0000256" key="3">
    <source>
        <dbReference type="ARBA" id="ARBA00022840"/>
    </source>
</evidence>
<feature type="compositionally biased region" description="Low complexity" evidence="4">
    <location>
        <begin position="330"/>
        <end position="356"/>
    </location>
</feature>
<dbReference type="Gene3D" id="3.40.50.300">
    <property type="entry name" value="P-loop containing nucleotide triphosphate hydrolases"/>
    <property type="match status" value="1"/>
</dbReference>
<feature type="region of interest" description="Disordered" evidence="4">
    <location>
        <begin position="966"/>
        <end position="994"/>
    </location>
</feature>
<dbReference type="InterPro" id="IPR000330">
    <property type="entry name" value="SNF2_N"/>
</dbReference>
<dbReference type="Proteomes" id="UP001556367">
    <property type="component" value="Unassembled WGS sequence"/>
</dbReference>
<feature type="compositionally biased region" description="Basic and acidic residues" evidence="4">
    <location>
        <begin position="157"/>
        <end position="168"/>
    </location>
</feature>
<feature type="compositionally biased region" description="Polar residues" evidence="4">
    <location>
        <begin position="469"/>
        <end position="485"/>
    </location>
</feature>
<comment type="caution">
    <text evidence="7">The sequence shown here is derived from an EMBL/GenBank/DDBJ whole genome shotgun (WGS) entry which is preliminary data.</text>
</comment>
<evidence type="ECO:0000259" key="5">
    <source>
        <dbReference type="PROSITE" id="PS51192"/>
    </source>
</evidence>
<gene>
    <name evidence="7" type="ORF">HGRIS_002695</name>
</gene>
<evidence type="ECO:0008006" key="9">
    <source>
        <dbReference type="Google" id="ProtNLM"/>
    </source>
</evidence>
<evidence type="ECO:0000313" key="7">
    <source>
        <dbReference type="EMBL" id="KAL0956558.1"/>
    </source>
</evidence>
<feature type="compositionally biased region" description="Polar residues" evidence="4">
    <location>
        <begin position="22"/>
        <end position="35"/>
    </location>
</feature>
<dbReference type="SUPFAM" id="SSF52540">
    <property type="entry name" value="P-loop containing nucleoside triphosphate hydrolases"/>
    <property type="match status" value="2"/>
</dbReference>
<dbReference type="Gene3D" id="1.10.150.320">
    <property type="entry name" value="Photosystem II 12 kDa extrinsic protein"/>
    <property type="match status" value="1"/>
</dbReference>
<feature type="region of interest" description="Disordered" evidence="4">
    <location>
        <begin position="409"/>
        <end position="538"/>
    </location>
</feature>
<keyword evidence="3" id="KW-0067">ATP-binding</keyword>
<sequence>MYSSPGPANMADKKAKFDQLKFSKQQRTGHPNISSPPLHAAPIPGPSSYASPPPQSRDATLPSRFFPPTPSTSGTILAPNSSPLQPGNTYMPYPHYYPPPHEYDVAPQSNAVPPHSWAPPQQMNPYAMDPLSAPSGFVANGTHTNAPLRRPWGAADVGRENTREEGPPRKRINRGPQSDSMYTHGGPSGLVSDYRFGMSPSGHREPTFEAPKPPSVSEGNPVDVESLFADELAREAQAPADPTRDPRFTKWKISMPMESSSRLLAAWTQSNGDVQRAEAFLRDHSWSATSPTSKLSEDVGKVKEIEEAKQAQRAAVKEKAKKSMIYANRPTQASSLSTPPPSTSKSDTTPASPASPILVRPRRGPAKKLVVDSESEEDSAPTDPSTDPKFVAFKLTHPTQAVSRVRLAWTQANGDPRRANELLEDGNWPSRPQTSNRPSEEIVGRVKEIEEANKAQREAVKEKRKRSSIYANRSGLDNPSVSTPPASKVDIDLTAESPGSPLVARRKRLKRMVADSESEPELTPSEDERPGESREENQYSRALHYFNTSSSEAIEELTGCTPEQAKAIVELRPFESVEDLNERLGQGRKKVGPAGISPRMFEECKNIFDGYSTVDAILEDCERIGSTLRAAIAQWTLPSSTKGKGKAKGDPLASSDVVEDGALSLVSLGAPKDHKSMDYLTEQPSLLSKNVKLKDYQLLGVNWLNLLRRKQLSCILADEMGLGKTIQVISFFAHLKERGKKGPHLIVVPSSTLENWCREFARFAPDISVQTYYAGKEERSELRQTLYDTMRSSSRSGEGWEVLITTYNLAQGDEKDRKFFRRIEWDCCVFDEGHVLKNFQSQRYQALLKFTSRWRLLLTGTPLQNNLQELVSLMNFILPDQFSEAMGGLRAIFKVKGDSKVTLLAQERVSRAKKMMTPFVLRRRKDQVLKDLPDKTERIEWCDMTSLQKEIYQDALQRSRKTILEAGDDGDAPANNAGRPTKAAPKKIKGKTQPKSKVYLENSSNVLMDLRKAASHPMLFRTLFTDDILTGMTRQLLKEPDFKKRGALFDLVKEDMSVMTDAELQLFAATYKSTRKYLQDEKCYVNAGKVIALLKLLDKYGKQGRKSLIFSQFTQILDILQQVLKQNDLKYLLLTGSTPVDVRQSLVDEFTEDESIPVFLLSTKAGGMGINLTAASVVIMFDQDFNPHNDRQAQDRAYRIGQKRDVEVVKLITRNSIEEDMLRLGETKLALDEAVAGDSEEKGESAPEREMKMSLMNALRQQLAKQDGGSNNT</sequence>
<evidence type="ECO:0000256" key="1">
    <source>
        <dbReference type="ARBA" id="ARBA00022741"/>
    </source>
</evidence>
<feature type="compositionally biased region" description="Polar residues" evidence="4">
    <location>
        <begin position="78"/>
        <end position="88"/>
    </location>
</feature>
<dbReference type="PANTHER" id="PTHR10799">
    <property type="entry name" value="SNF2/RAD54 HELICASE FAMILY"/>
    <property type="match status" value="1"/>
</dbReference>
<evidence type="ECO:0000256" key="4">
    <source>
        <dbReference type="SAM" id="MobiDB-lite"/>
    </source>
</evidence>